<dbReference type="EMBL" id="JBALHR010000014">
    <property type="protein sequence ID" value="MEH7829952.1"/>
    <property type="molecule type" value="Genomic_DNA"/>
</dbReference>
<dbReference type="InterPro" id="IPR047611">
    <property type="entry name" value="RepABC_RepC"/>
</dbReference>
<proteinExistence type="predicted"/>
<evidence type="ECO:0000313" key="5">
    <source>
        <dbReference type="Proteomes" id="UP001431963"/>
    </source>
</evidence>
<evidence type="ECO:0000259" key="2">
    <source>
        <dbReference type="Pfam" id="PF03428"/>
    </source>
</evidence>
<feature type="region of interest" description="Disordered" evidence="1">
    <location>
        <begin position="245"/>
        <end position="281"/>
    </location>
</feature>
<name>A0ABU8BZ18_9RHOB</name>
<keyword evidence="5" id="KW-1185">Reference proteome</keyword>
<comment type="caution">
    <text evidence="4">The sequence shown here is derived from an EMBL/GenBank/DDBJ whole genome shotgun (WGS) entry which is preliminary data.</text>
</comment>
<dbReference type="NCBIfam" id="NF040974">
    <property type="entry name" value="RepABC_RepC"/>
    <property type="match status" value="1"/>
</dbReference>
<evidence type="ECO:0000256" key="1">
    <source>
        <dbReference type="SAM" id="MobiDB-lite"/>
    </source>
</evidence>
<organism evidence="4 5">
    <name type="scientific">Gemmobacter denitrificans</name>
    <dbReference type="NCBI Taxonomy" id="3123040"/>
    <lineage>
        <taxon>Bacteria</taxon>
        <taxon>Pseudomonadati</taxon>
        <taxon>Pseudomonadota</taxon>
        <taxon>Alphaproteobacteria</taxon>
        <taxon>Rhodobacterales</taxon>
        <taxon>Paracoccaceae</taxon>
        <taxon>Gemmobacter</taxon>
    </lineage>
</organism>
<dbReference type="Proteomes" id="UP001431963">
    <property type="component" value="Unassembled WGS sequence"/>
</dbReference>
<evidence type="ECO:0000313" key="4">
    <source>
        <dbReference type="EMBL" id="MEH7829952.1"/>
    </source>
</evidence>
<dbReference type="Pfam" id="PF03428">
    <property type="entry name" value="RP-C"/>
    <property type="match status" value="1"/>
</dbReference>
<feature type="domain" description="Plasmid replication protein C N-terminal" evidence="2">
    <location>
        <begin position="13"/>
        <end position="185"/>
    </location>
</feature>
<dbReference type="Pfam" id="PF11800">
    <property type="entry name" value="RP-C_C"/>
    <property type="match status" value="1"/>
</dbReference>
<reference evidence="4" key="1">
    <citation type="submission" date="2024-02" db="EMBL/GenBank/DDBJ databases">
        <title>Genome sequences of strain Gemmobacter sp. JM10B15.</title>
        <authorList>
            <person name="Zhang M."/>
        </authorList>
    </citation>
    <scope>NUCLEOTIDE SEQUENCE</scope>
    <source>
        <strain evidence="4">JM10B15</strain>
    </source>
</reference>
<evidence type="ECO:0000259" key="3">
    <source>
        <dbReference type="Pfam" id="PF11800"/>
    </source>
</evidence>
<dbReference type="RefSeq" id="WP_335424979.1">
    <property type="nucleotide sequence ID" value="NZ_JBALHR010000014.1"/>
</dbReference>
<protein>
    <submittedName>
        <fullName evidence="4">Plasmid replication protein RepC</fullName>
    </submittedName>
</protein>
<dbReference type="InterPro" id="IPR021760">
    <property type="entry name" value="RepC_C"/>
</dbReference>
<sequence>MMQHISTTPFGRRAVSAGLLAGQALAAAPAPLPEIDKWHLFSDLRTARALFGLSDRDLVVLNALLSFLPGRALEDGSDLIVFPSNATLSDRAHGMPESTLRRHLAALVAARVIARHDSPNGKRYATRGMGGQMRAFGFSLRPLLIRAPEIIAAAEDTRTTALRLRLAREALVLCLRDSAKLLAYAEAEGLLPPDSPLVAQVHALRGLLRRKLNLAEVERLSAAAHALREGLSTLVCPPAETAVSSGSDSHFGRHFQDSNHDLKESESCDETVKPPAPRSDDMPLELVVKACPDVLPYAGGQVRSWHQLVATAHDLRPMMGIPPDAWADALRIMGGPRAATTLAAILQRITAIRSPGAYLRHLTRKAASGGFSPGPMIMALLSPGPVPS</sequence>
<accession>A0ABU8BZ18</accession>
<dbReference type="InterPro" id="IPR005090">
    <property type="entry name" value="RepC_N"/>
</dbReference>
<feature type="domain" description="Plasmid replication protein C C-terminal" evidence="3">
    <location>
        <begin position="283"/>
        <end position="381"/>
    </location>
</feature>
<gene>
    <name evidence="4" type="primary">repC</name>
    <name evidence="4" type="ORF">V6590_17515</name>
</gene>
<dbReference type="NCBIfam" id="NF010396">
    <property type="entry name" value="PRK13824.1"/>
    <property type="match status" value="1"/>
</dbReference>
<feature type="compositionally biased region" description="Basic and acidic residues" evidence="1">
    <location>
        <begin position="250"/>
        <end position="272"/>
    </location>
</feature>